<keyword evidence="7" id="KW-1185">Reference proteome</keyword>
<dbReference type="Gene3D" id="1.10.10.10">
    <property type="entry name" value="Winged helix-like DNA-binding domain superfamily/Winged helix DNA-binding domain"/>
    <property type="match status" value="1"/>
</dbReference>
<accession>A0A1C3NDM2</accession>
<feature type="compositionally biased region" description="Basic and acidic residues" evidence="4">
    <location>
        <begin position="184"/>
        <end position="197"/>
    </location>
</feature>
<gene>
    <name evidence="6" type="ORF">GA0070620_6252</name>
</gene>
<keyword evidence="1" id="KW-0805">Transcription regulation</keyword>
<dbReference type="Proteomes" id="UP000199393">
    <property type="component" value="Chromosome I"/>
</dbReference>
<reference evidence="7" key="1">
    <citation type="submission" date="2016-06" db="EMBL/GenBank/DDBJ databases">
        <authorList>
            <person name="Varghese N."/>
        </authorList>
    </citation>
    <scope>NUCLEOTIDE SEQUENCE [LARGE SCALE GENOMIC DNA]</scope>
    <source>
        <strain evidence="7">DSM 45344</strain>
    </source>
</reference>
<dbReference type="SUPFAM" id="SSF46785">
    <property type="entry name" value="Winged helix' DNA-binding domain"/>
    <property type="match status" value="1"/>
</dbReference>
<keyword evidence="2 6" id="KW-0238">DNA-binding</keyword>
<dbReference type="AlphaFoldDB" id="A0A1C3NDM2"/>
<dbReference type="GO" id="GO:0003700">
    <property type="term" value="F:DNA-binding transcription factor activity"/>
    <property type="evidence" value="ECO:0007669"/>
    <property type="project" value="InterPro"/>
</dbReference>
<dbReference type="EMBL" id="LT598496">
    <property type="protein sequence ID" value="SBV30651.1"/>
    <property type="molecule type" value="Genomic_DNA"/>
</dbReference>
<dbReference type="Pfam" id="PF12802">
    <property type="entry name" value="MarR_2"/>
    <property type="match status" value="1"/>
</dbReference>
<dbReference type="PATRIC" id="fig|307121.4.peg.6370"/>
<proteinExistence type="predicted"/>
<evidence type="ECO:0000313" key="6">
    <source>
        <dbReference type="EMBL" id="SBV30651.1"/>
    </source>
</evidence>
<dbReference type="STRING" id="307121.GA0070620_6252"/>
<name>A0A1C3NDM2_9ACTN</name>
<evidence type="ECO:0000259" key="5">
    <source>
        <dbReference type="PROSITE" id="PS50995"/>
    </source>
</evidence>
<dbReference type="InterPro" id="IPR036390">
    <property type="entry name" value="WH_DNA-bd_sf"/>
</dbReference>
<organism evidence="6 7">
    <name type="scientific">Micromonospora krabiensis</name>
    <dbReference type="NCBI Taxonomy" id="307121"/>
    <lineage>
        <taxon>Bacteria</taxon>
        <taxon>Bacillati</taxon>
        <taxon>Actinomycetota</taxon>
        <taxon>Actinomycetes</taxon>
        <taxon>Micromonosporales</taxon>
        <taxon>Micromonosporaceae</taxon>
        <taxon>Micromonospora</taxon>
    </lineage>
</organism>
<dbReference type="InterPro" id="IPR000835">
    <property type="entry name" value="HTH_MarR-typ"/>
</dbReference>
<sequence>MTEIIRMGSMLQPKPRGRGWRDAVTAQNMYRRRDDPRGRMVAEITNDLRRYSTEAQHIGHAFASLHGLNATDLQALIAVMEAELVGDPITPGRLGEVLNLSSGSVTALVDRLERAGHIRRDRDTVDRRKILLHYADRGASLAQSFFGPLGRRTDQVMDRFTDDELAVVHRFMAEMVRSMRAHRDEMRAVRDEPHRDGAPGPSGDA</sequence>
<dbReference type="SMART" id="SM00347">
    <property type="entry name" value="HTH_MARR"/>
    <property type="match status" value="1"/>
</dbReference>
<protein>
    <submittedName>
        <fullName evidence="6">DNA-binding transcriptional regulator, MarR family</fullName>
    </submittedName>
</protein>
<feature type="domain" description="HTH marR-type" evidence="5">
    <location>
        <begin position="41"/>
        <end position="177"/>
    </location>
</feature>
<evidence type="ECO:0000256" key="4">
    <source>
        <dbReference type="SAM" id="MobiDB-lite"/>
    </source>
</evidence>
<dbReference type="PANTHER" id="PTHR42756:SF1">
    <property type="entry name" value="TRANSCRIPTIONAL REPRESSOR OF EMRAB OPERON"/>
    <property type="match status" value="1"/>
</dbReference>
<dbReference type="GO" id="GO:0003677">
    <property type="term" value="F:DNA binding"/>
    <property type="evidence" value="ECO:0007669"/>
    <property type="project" value="UniProtKB-KW"/>
</dbReference>
<keyword evidence="3" id="KW-0804">Transcription</keyword>
<dbReference type="PROSITE" id="PS50995">
    <property type="entry name" value="HTH_MARR_2"/>
    <property type="match status" value="1"/>
</dbReference>
<evidence type="ECO:0000256" key="2">
    <source>
        <dbReference type="ARBA" id="ARBA00023125"/>
    </source>
</evidence>
<evidence type="ECO:0000256" key="1">
    <source>
        <dbReference type="ARBA" id="ARBA00023015"/>
    </source>
</evidence>
<dbReference type="PRINTS" id="PR00598">
    <property type="entry name" value="HTHMARR"/>
</dbReference>
<evidence type="ECO:0000256" key="3">
    <source>
        <dbReference type="ARBA" id="ARBA00023163"/>
    </source>
</evidence>
<dbReference type="InterPro" id="IPR036388">
    <property type="entry name" value="WH-like_DNA-bd_sf"/>
</dbReference>
<feature type="region of interest" description="Disordered" evidence="4">
    <location>
        <begin position="184"/>
        <end position="205"/>
    </location>
</feature>
<evidence type="ECO:0000313" key="7">
    <source>
        <dbReference type="Proteomes" id="UP000199393"/>
    </source>
</evidence>
<dbReference type="PANTHER" id="PTHR42756">
    <property type="entry name" value="TRANSCRIPTIONAL REGULATOR, MARR"/>
    <property type="match status" value="1"/>
</dbReference>